<dbReference type="GO" id="GO:0046872">
    <property type="term" value="F:metal ion binding"/>
    <property type="evidence" value="ECO:0007669"/>
    <property type="project" value="UniProtKB-KW"/>
</dbReference>
<evidence type="ECO:0000256" key="1">
    <source>
        <dbReference type="ARBA" id="ARBA00004286"/>
    </source>
</evidence>
<dbReference type="InterPro" id="IPR001214">
    <property type="entry name" value="SET_dom"/>
</dbReference>
<evidence type="ECO:0000256" key="4">
    <source>
        <dbReference type="ARBA" id="ARBA00022679"/>
    </source>
</evidence>
<reference evidence="9" key="2">
    <citation type="submission" date="2023-05" db="EMBL/GenBank/DDBJ databases">
        <authorList>
            <consortium name="Lawrence Berkeley National Laboratory"/>
            <person name="Steindorff A."/>
            <person name="Hensen N."/>
            <person name="Bonometti L."/>
            <person name="Westerberg I."/>
            <person name="Brannstrom I.O."/>
            <person name="Guillou S."/>
            <person name="Cros-Aarteil S."/>
            <person name="Calhoun S."/>
            <person name="Haridas S."/>
            <person name="Kuo A."/>
            <person name="Mondo S."/>
            <person name="Pangilinan J."/>
            <person name="Riley R."/>
            <person name="Labutti K."/>
            <person name="Andreopoulos B."/>
            <person name="Lipzen A."/>
            <person name="Chen C."/>
            <person name="Yanf M."/>
            <person name="Daum C."/>
            <person name="Ng V."/>
            <person name="Clum A."/>
            <person name="Ohm R."/>
            <person name="Martin F."/>
            <person name="Silar P."/>
            <person name="Natvig D."/>
            <person name="Lalanne C."/>
            <person name="Gautier V."/>
            <person name="Ament-Velasquez S.L."/>
            <person name="Kruys A."/>
            <person name="Hutchinson M.I."/>
            <person name="Powell A.J."/>
            <person name="Barry K."/>
            <person name="Miller A.N."/>
            <person name="Grigoriev I.V."/>
            <person name="Debuchy R."/>
            <person name="Gladieux P."/>
            <person name="Thoren M.H."/>
            <person name="Johannesson H."/>
        </authorList>
    </citation>
    <scope>NUCLEOTIDE SEQUENCE</scope>
    <source>
        <strain evidence="9">CBS 757.83</strain>
    </source>
</reference>
<dbReference type="SMART" id="SM00317">
    <property type="entry name" value="SET"/>
    <property type="match status" value="1"/>
</dbReference>
<dbReference type="Gene3D" id="2.170.270.10">
    <property type="entry name" value="SET domain"/>
    <property type="match status" value="1"/>
</dbReference>
<dbReference type="GO" id="GO:0005694">
    <property type="term" value="C:chromosome"/>
    <property type="evidence" value="ECO:0007669"/>
    <property type="project" value="UniProtKB-SubCell"/>
</dbReference>
<comment type="subcellular location">
    <subcellularLocation>
        <location evidence="1">Chromosome</location>
    </subcellularLocation>
</comment>
<dbReference type="AlphaFoldDB" id="A0AAN6SZW5"/>
<evidence type="ECO:0000256" key="6">
    <source>
        <dbReference type="ARBA" id="ARBA00022723"/>
    </source>
</evidence>
<feature type="non-terminal residue" evidence="9">
    <location>
        <position position="1"/>
    </location>
</feature>
<dbReference type="Pfam" id="PF00856">
    <property type="entry name" value="SET"/>
    <property type="match status" value="1"/>
</dbReference>
<evidence type="ECO:0000313" key="10">
    <source>
        <dbReference type="Proteomes" id="UP001305647"/>
    </source>
</evidence>
<accession>A0AAN6SZW5</accession>
<reference evidence="9" key="1">
    <citation type="journal article" date="2023" name="Mol. Phylogenet. Evol.">
        <title>Genome-scale phylogeny and comparative genomics of the fungal order Sordariales.</title>
        <authorList>
            <person name="Hensen N."/>
            <person name="Bonometti L."/>
            <person name="Westerberg I."/>
            <person name="Brannstrom I.O."/>
            <person name="Guillou S."/>
            <person name="Cros-Aarteil S."/>
            <person name="Calhoun S."/>
            <person name="Haridas S."/>
            <person name="Kuo A."/>
            <person name="Mondo S."/>
            <person name="Pangilinan J."/>
            <person name="Riley R."/>
            <person name="LaButti K."/>
            <person name="Andreopoulos B."/>
            <person name="Lipzen A."/>
            <person name="Chen C."/>
            <person name="Yan M."/>
            <person name="Daum C."/>
            <person name="Ng V."/>
            <person name="Clum A."/>
            <person name="Steindorff A."/>
            <person name="Ohm R.A."/>
            <person name="Martin F."/>
            <person name="Silar P."/>
            <person name="Natvig D.O."/>
            <person name="Lalanne C."/>
            <person name="Gautier V."/>
            <person name="Ament-Velasquez S.L."/>
            <person name="Kruys A."/>
            <person name="Hutchinson M.I."/>
            <person name="Powell A.J."/>
            <person name="Barry K."/>
            <person name="Miller A.N."/>
            <person name="Grigoriev I.V."/>
            <person name="Debuchy R."/>
            <person name="Gladieux P."/>
            <person name="Hiltunen Thoren M."/>
            <person name="Johannesson H."/>
        </authorList>
    </citation>
    <scope>NUCLEOTIDE SEQUENCE</scope>
    <source>
        <strain evidence="9">CBS 757.83</strain>
    </source>
</reference>
<keyword evidence="7" id="KW-0862">Zinc</keyword>
<protein>
    <submittedName>
        <fullName evidence="9">SET domain-containing protein</fullName>
    </submittedName>
</protein>
<dbReference type="PROSITE" id="PS50280">
    <property type="entry name" value="SET"/>
    <property type="match status" value="1"/>
</dbReference>
<keyword evidence="5" id="KW-0949">S-adenosyl-L-methionine</keyword>
<dbReference type="Proteomes" id="UP001305647">
    <property type="component" value="Unassembled WGS sequence"/>
</dbReference>
<dbReference type="SUPFAM" id="SSF82199">
    <property type="entry name" value="SET domain"/>
    <property type="match status" value="1"/>
</dbReference>
<dbReference type="EMBL" id="MU863652">
    <property type="protein sequence ID" value="KAK4099146.1"/>
    <property type="molecule type" value="Genomic_DNA"/>
</dbReference>
<keyword evidence="10" id="KW-1185">Reference proteome</keyword>
<sequence>QTIAEGDWLGEYLGEILPLDAPEANTSDYAFLMPGRAVERVKRVVVDAATHGNWTRFVNSSCDPNVEVVPEQVGKVRIIAFRAARDIHAGEQLLVFYGKDYFEERGLMCCCETDPLPHPPQ</sequence>
<keyword evidence="3" id="KW-0489">Methyltransferase</keyword>
<dbReference type="GO" id="GO:0008168">
    <property type="term" value="F:methyltransferase activity"/>
    <property type="evidence" value="ECO:0007669"/>
    <property type="project" value="UniProtKB-KW"/>
</dbReference>
<keyword evidence="6" id="KW-0479">Metal-binding</keyword>
<evidence type="ECO:0000256" key="3">
    <source>
        <dbReference type="ARBA" id="ARBA00022603"/>
    </source>
</evidence>
<dbReference type="PANTHER" id="PTHR46223">
    <property type="entry name" value="HISTONE-LYSINE N-METHYLTRANSFERASE SUV39H"/>
    <property type="match status" value="1"/>
</dbReference>
<dbReference type="InterPro" id="IPR050973">
    <property type="entry name" value="H3K9_Histone-Lys_N-MTase"/>
</dbReference>
<feature type="domain" description="SET" evidence="8">
    <location>
        <begin position="1"/>
        <end position="98"/>
    </location>
</feature>
<proteinExistence type="predicted"/>
<organism evidence="9 10">
    <name type="scientific">Parathielavia hyrcaniae</name>
    <dbReference type="NCBI Taxonomy" id="113614"/>
    <lineage>
        <taxon>Eukaryota</taxon>
        <taxon>Fungi</taxon>
        <taxon>Dikarya</taxon>
        <taxon>Ascomycota</taxon>
        <taxon>Pezizomycotina</taxon>
        <taxon>Sordariomycetes</taxon>
        <taxon>Sordariomycetidae</taxon>
        <taxon>Sordariales</taxon>
        <taxon>Chaetomiaceae</taxon>
        <taxon>Parathielavia</taxon>
    </lineage>
</organism>
<feature type="non-terminal residue" evidence="9">
    <location>
        <position position="121"/>
    </location>
</feature>
<keyword evidence="2" id="KW-0158">Chromosome</keyword>
<evidence type="ECO:0000256" key="5">
    <source>
        <dbReference type="ARBA" id="ARBA00022691"/>
    </source>
</evidence>
<evidence type="ECO:0000313" key="9">
    <source>
        <dbReference type="EMBL" id="KAK4099146.1"/>
    </source>
</evidence>
<comment type="caution">
    <text evidence="9">The sequence shown here is derived from an EMBL/GenBank/DDBJ whole genome shotgun (WGS) entry which is preliminary data.</text>
</comment>
<name>A0AAN6SZW5_9PEZI</name>
<dbReference type="GO" id="GO:0032259">
    <property type="term" value="P:methylation"/>
    <property type="evidence" value="ECO:0007669"/>
    <property type="project" value="UniProtKB-KW"/>
</dbReference>
<evidence type="ECO:0000256" key="7">
    <source>
        <dbReference type="ARBA" id="ARBA00022833"/>
    </source>
</evidence>
<dbReference type="PANTHER" id="PTHR46223:SF3">
    <property type="entry name" value="HISTONE-LYSINE N-METHYLTRANSFERASE SET-23"/>
    <property type="match status" value="1"/>
</dbReference>
<keyword evidence="4" id="KW-0808">Transferase</keyword>
<gene>
    <name evidence="9" type="ORF">N658DRAFT_410903</name>
</gene>
<evidence type="ECO:0000259" key="8">
    <source>
        <dbReference type="PROSITE" id="PS50280"/>
    </source>
</evidence>
<dbReference type="InterPro" id="IPR046341">
    <property type="entry name" value="SET_dom_sf"/>
</dbReference>
<evidence type="ECO:0000256" key="2">
    <source>
        <dbReference type="ARBA" id="ARBA00022454"/>
    </source>
</evidence>